<protein>
    <submittedName>
        <fullName evidence="5">Di-trans,poly-cis-decaprenylcistransferase</fullName>
        <ecNumber evidence="5">2.5.1.31</ecNumber>
    </submittedName>
</protein>
<dbReference type="Pfam" id="PF01255">
    <property type="entry name" value="Prenyltransf"/>
    <property type="match status" value="1"/>
</dbReference>
<gene>
    <name evidence="5" type="primary">uppS</name>
    <name evidence="5" type="ORF">J4032_17205</name>
</gene>
<keyword evidence="2" id="KW-0479">Metal-binding</keyword>
<dbReference type="SUPFAM" id="SSF64005">
    <property type="entry name" value="Undecaprenyl diphosphate synthase"/>
    <property type="match status" value="1"/>
</dbReference>
<dbReference type="InterPro" id="IPR018520">
    <property type="entry name" value="UPP_synth-like_CS"/>
</dbReference>
<reference evidence="5 6" key="1">
    <citation type="submission" date="2021-03" db="EMBL/GenBank/DDBJ databases">
        <title>Complete genome of Streptomyces formicae strain 1H-GS9 (DSM 100524).</title>
        <authorList>
            <person name="Atanasov K.E."/>
            <person name="Altabella T."/>
            <person name="Ferrer A."/>
        </authorList>
    </citation>
    <scope>NUCLEOTIDE SEQUENCE [LARGE SCALE GENOMIC DNA]</scope>
    <source>
        <strain evidence="5 6">1H-GS9</strain>
    </source>
</reference>
<evidence type="ECO:0000256" key="1">
    <source>
        <dbReference type="ARBA" id="ARBA00022679"/>
    </source>
</evidence>
<organism evidence="5 6">
    <name type="scientific">Streptomyces formicae</name>
    <dbReference type="NCBI Taxonomy" id="1616117"/>
    <lineage>
        <taxon>Bacteria</taxon>
        <taxon>Bacillati</taxon>
        <taxon>Actinomycetota</taxon>
        <taxon>Actinomycetes</taxon>
        <taxon>Kitasatosporales</taxon>
        <taxon>Streptomycetaceae</taxon>
        <taxon>Streptomyces</taxon>
    </lineage>
</organism>
<accession>A0ABY3WYL4</accession>
<dbReference type="CDD" id="cd00475">
    <property type="entry name" value="Cis_IPPS"/>
    <property type="match status" value="1"/>
</dbReference>
<keyword evidence="3" id="KW-0460">Magnesium</keyword>
<dbReference type="NCBIfam" id="TIGR00055">
    <property type="entry name" value="uppS"/>
    <property type="match status" value="1"/>
</dbReference>
<dbReference type="InterPro" id="IPR036424">
    <property type="entry name" value="UPP_synth-like_sf"/>
</dbReference>
<name>A0ABY3WYL4_9ACTN</name>
<comment type="similarity">
    <text evidence="4">Belongs to the UPP synthase family. Z-FPP synthase subfamily.</text>
</comment>
<evidence type="ECO:0000313" key="6">
    <source>
        <dbReference type="Proteomes" id="UP000828924"/>
    </source>
</evidence>
<keyword evidence="1 5" id="KW-0808">Transferase</keyword>
<dbReference type="InterPro" id="IPR001441">
    <property type="entry name" value="UPP_synth-like"/>
</dbReference>
<evidence type="ECO:0000256" key="2">
    <source>
        <dbReference type="ARBA" id="ARBA00022723"/>
    </source>
</evidence>
<evidence type="ECO:0000256" key="4">
    <source>
        <dbReference type="ARBA" id="ARBA00038453"/>
    </source>
</evidence>
<sequence>MRAIEAEAAGAPGTLLTVALAYSGRHDIVQAVRALARHQADAGLDDAAHTEQLLGRYLSTAGQPDIDLVIRTSGEQRLSGFMLWQTAHAELYFTSTTWPDFSRADFQQALHWYAHRQRRCGR</sequence>
<evidence type="ECO:0000313" key="5">
    <source>
        <dbReference type="EMBL" id="UNM16569.1"/>
    </source>
</evidence>
<dbReference type="EC" id="2.5.1.31" evidence="5"/>
<keyword evidence="6" id="KW-1185">Reference proteome</keyword>
<dbReference type="PANTHER" id="PTHR10291:SF43">
    <property type="entry name" value="DEHYDRODOLICHYL DIPHOSPHATE SYNTHASE COMPLEX SUBUNIT DHDDS"/>
    <property type="match status" value="1"/>
</dbReference>
<dbReference type="EMBL" id="CP071872">
    <property type="protein sequence ID" value="UNM16569.1"/>
    <property type="molecule type" value="Genomic_DNA"/>
</dbReference>
<proteinExistence type="inferred from homology"/>
<dbReference type="Proteomes" id="UP000828924">
    <property type="component" value="Chromosome"/>
</dbReference>
<evidence type="ECO:0000256" key="3">
    <source>
        <dbReference type="ARBA" id="ARBA00022842"/>
    </source>
</evidence>
<dbReference type="Gene3D" id="3.40.1180.10">
    <property type="entry name" value="Decaprenyl diphosphate synthase-like"/>
    <property type="match status" value="1"/>
</dbReference>
<dbReference type="PROSITE" id="PS01066">
    <property type="entry name" value="UPP_SYNTHASE"/>
    <property type="match status" value="1"/>
</dbReference>
<dbReference type="GO" id="GO:0008834">
    <property type="term" value="F:ditrans,polycis-undecaprenyl-diphosphate synthase [(2E,6E)-farnesyl-diphosphate specific] activity"/>
    <property type="evidence" value="ECO:0007669"/>
    <property type="project" value="UniProtKB-EC"/>
</dbReference>
<dbReference type="PANTHER" id="PTHR10291">
    <property type="entry name" value="DEHYDRODOLICHYL DIPHOSPHATE SYNTHASE FAMILY MEMBER"/>
    <property type="match status" value="1"/>
</dbReference>